<comment type="subunit">
    <text evidence="3">Monomer.</text>
</comment>
<proteinExistence type="inferred from homology"/>
<dbReference type="Pfam" id="PF00330">
    <property type="entry name" value="Aconitase"/>
    <property type="match status" value="1"/>
</dbReference>
<evidence type="ECO:0000313" key="9">
    <source>
        <dbReference type="EMBL" id="EEV02833.1"/>
    </source>
</evidence>
<dbReference type="AlphaFoldDB" id="C7G5V1"/>
<dbReference type="NCBIfam" id="NF008503">
    <property type="entry name" value="PRK11413.1"/>
    <property type="match status" value="1"/>
</dbReference>
<evidence type="ECO:0000256" key="5">
    <source>
        <dbReference type="ARBA" id="ARBA00023004"/>
    </source>
</evidence>
<comment type="caution">
    <text evidence="9">The sequence shown here is derived from an EMBL/GenBank/DDBJ whole genome shotgun (WGS) entry which is preliminary data.</text>
</comment>
<dbReference type="PANTHER" id="PTHR43160">
    <property type="entry name" value="ACONITATE HYDRATASE B"/>
    <property type="match status" value="1"/>
</dbReference>
<dbReference type="InterPro" id="IPR001030">
    <property type="entry name" value="Acoase/IPM_deHydtase_lsu_aba"/>
</dbReference>
<protein>
    <submittedName>
        <fullName evidence="9">Aconitase domain protein</fullName>
    </submittedName>
</protein>
<keyword evidence="6" id="KW-0411">Iron-sulfur</keyword>
<evidence type="ECO:0000256" key="1">
    <source>
        <dbReference type="ARBA" id="ARBA00001966"/>
    </source>
</evidence>
<dbReference type="GO" id="GO:0005829">
    <property type="term" value="C:cytosol"/>
    <property type="evidence" value="ECO:0007669"/>
    <property type="project" value="TreeGrafter"/>
</dbReference>
<dbReference type="Gene3D" id="3.40.1060.10">
    <property type="entry name" value="Aconitase, Domain 2"/>
    <property type="match status" value="1"/>
</dbReference>
<dbReference type="PANTHER" id="PTHR43160:SF3">
    <property type="entry name" value="ACONITATE HYDRATASE, MITOCHONDRIAL"/>
    <property type="match status" value="1"/>
</dbReference>
<dbReference type="InterPro" id="IPR015932">
    <property type="entry name" value="Aconitase_dom2"/>
</dbReference>
<dbReference type="UniPathway" id="UPA00223"/>
<dbReference type="Gene3D" id="3.30.499.10">
    <property type="entry name" value="Aconitase, domain 3"/>
    <property type="match status" value="2"/>
</dbReference>
<dbReference type="Pfam" id="PF00694">
    <property type="entry name" value="Aconitase_C"/>
    <property type="match status" value="1"/>
</dbReference>
<dbReference type="PRINTS" id="PR00415">
    <property type="entry name" value="ACONITASE"/>
</dbReference>
<dbReference type="InterPro" id="IPR036008">
    <property type="entry name" value="Aconitase_4Fe-4S_dom"/>
</dbReference>
<dbReference type="InterPro" id="IPR000573">
    <property type="entry name" value="AconitaseA/IPMdHydase_ssu_swvl"/>
</dbReference>
<dbReference type="GO" id="GO:0003994">
    <property type="term" value="F:aconitate hydratase activity"/>
    <property type="evidence" value="ECO:0007669"/>
    <property type="project" value="TreeGrafter"/>
</dbReference>
<dbReference type="InterPro" id="IPR015931">
    <property type="entry name" value="Acnase/IPM_dHydase_lsu_aba_1/3"/>
</dbReference>
<comment type="cofactor">
    <cofactor evidence="1">
        <name>[4Fe-4S] cluster</name>
        <dbReference type="ChEBI" id="CHEBI:49883"/>
    </cofactor>
</comment>
<organism evidence="9 10">
    <name type="scientific">Roseburia intestinalis L1-82</name>
    <dbReference type="NCBI Taxonomy" id="536231"/>
    <lineage>
        <taxon>Bacteria</taxon>
        <taxon>Bacillati</taxon>
        <taxon>Bacillota</taxon>
        <taxon>Clostridia</taxon>
        <taxon>Lachnospirales</taxon>
        <taxon>Lachnospiraceae</taxon>
        <taxon>Roseburia</taxon>
    </lineage>
</organism>
<evidence type="ECO:0000256" key="4">
    <source>
        <dbReference type="ARBA" id="ARBA00022723"/>
    </source>
</evidence>
<dbReference type="HOGENOM" id="CLU_006714_2_3_9"/>
<evidence type="ECO:0000256" key="2">
    <source>
        <dbReference type="ARBA" id="ARBA00007185"/>
    </source>
</evidence>
<reference evidence="9 10" key="1">
    <citation type="submission" date="2009-08" db="EMBL/GenBank/DDBJ databases">
        <authorList>
            <person name="Weinstock G."/>
            <person name="Sodergren E."/>
            <person name="Clifton S."/>
            <person name="Fulton L."/>
            <person name="Fulton B."/>
            <person name="Courtney L."/>
            <person name="Fronick C."/>
            <person name="Harrison M."/>
            <person name="Strong C."/>
            <person name="Farmer C."/>
            <person name="Delahaunty K."/>
            <person name="Markovic C."/>
            <person name="Hall O."/>
            <person name="Minx P."/>
            <person name="Tomlinson C."/>
            <person name="Mitreva M."/>
            <person name="Nelson J."/>
            <person name="Hou S."/>
            <person name="Wollam A."/>
            <person name="Pepin K.H."/>
            <person name="Johnson M."/>
            <person name="Bhonagiri V."/>
            <person name="Nash W.E."/>
            <person name="Warren W."/>
            <person name="Chinwalla A."/>
            <person name="Mardis E.R."/>
            <person name="Wilson R.K."/>
        </authorList>
    </citation>
    <scope>NUCLEOTIDE SEQUENCE [LARGE SCALE GENOMIC DNA]</scope>
    <source>
        <strain evidence="9 10">L1-82</strain>
    </source>
</reference>
<feature type="domain" description="Aconitase A/isopropylmalate dehydratase small subunit swivel" evidence="8">
    <location>
        <begin position="663"/>
        <end position="708"/>
    </location>
</feature>
<gene>
    <name evidence="9" type="ORF">ROSINTL182_05260</name>
</gene>
<dbReference type="GO" id="GO:0051539">
    <property type="term" value="F:4 iron, 4 sulfur cluster binding"/>
    <property type="evidence" value="ECO:0007669"/>
    <property type="project" value="TreeGrafter"/>
</dbReference>
<keyword evidence="5" id="KW-0408">Iron</keyword>
<accession>C7G5V1</accession>
<evidence type="ECO:0000259" key="8">
    <source>
        <dbReference type="Pfam" id="PF00694"/>
    </source>
</evidence>
<evidence type="ECO:0000256" key="6">
    <source>
        <dbReference type="ARBA" id="ARBA00023014"/>
    </source>
</evidence>
<keyword evidence="4" id="KW-0479">Metal-binding</keyword>
<name>C7G5V1_9FIRM</name>
<dbReference type="SUPFAM" id="SSF53732">
    <property type="entry name" value="Aconitase iron-sulfur domain"/>
    <property type="match status" value="1"/>
</dbReference>
<dbReference type="GO" id="GO:0006099">
    <property type="term" value="P:tricarboxylic acid cycle"/>
    <property type="evidence" value="ECO:0007669"/>
    <property type="project" value="UniProtKB-UniPathway"/>
</dbReference>
<dbReference type="InterPro" id="IPR015928">
    <property type="entry name" value="Aconitase/3IPM_dehydase_swvl"/>
</dbReference>
<dbReference type="EMBL" id="ABYJ02000009">
    <property type="protein sequence ID" value="EEV02833.1"/>
    <property type="molecule type" value="Genomic_DNA"/>
</dbReference>
<dbReference type="GO" id="GO:0046872">
    <property type="term" value="F:metal ion binding"/>
    <property type="evidence" value="ECO:0007669"/>
    <property type="project" value="UniProtKB-KW"/>
</dbReference>
<dbReference type="SUPFAM" id="SSF52016">
    <property type="entry name" value="LeuD/IlvD-like"/>
    <property type="match status" value="1"/>
</dbReference>
<dbReference type="InterPro" id="IPR050926">
    <property type="entry name" value="Aconitase/IPM_isomerase"/>
</dbReference>
<evidence type="ECO:0000259" key="7">
    <source>
        <dbReference type="Pfam" id="PF00330"/>
    </source>
</evidence>
<sequence length="775" mass="84217">MGKRMEETMKLYDSGVYLVNGNELVPDGANAIEEVVKKTGAAVTKEQAAENTIAYGILKNHNTSGNMDKLQIKFDKLTSHDITFVGIIQTARASGLEKFPIPYVLTNCHNSLCAVGGTINEDDHMFGLTCAKKYGGVYVPPHQAVIHQFAREMLAAGGAMILGSDSHTRYGALGTMAVGEGGPELVKQLLNKTYDIDMPGVIGVYLTGTPMNGVGPQDIALAIIGEVFDKGYVKNKVMEFVGPGVANLSVDFRIGVDVMTTETTCLSSIWKTDDKVKEFYAIHGRPQDYKELNPGSVAYYDGMIEIDLSKIKPMIAMPFHPSNTYTIEELNANLMDILDDCEKRAEVSFDGAVKLDLKSKVRDGKLYVDQGIIAGCAGGGFENICDAADILKGASIGPDEFTLSVYPASTPIYMELVKNGAVASLMETGAIVKTAFCGPCFGAGDTPANNAFSIRHSTRNFPNREGSKVQKGQVASVALMDARSIAATAANKGFLTAATDVDVNFSKPKYFFDKNIYANRVFDSKGVADPSVEIQFGPNIKDWPAMSALPENMVLKVVSEIHDPVTTTDELIPSGETSSFRSNPLGLAEFALSRKDPQYVGRAKEIQKAQKALEAGNCPLEAVEELKPVMDVIDKVFPETKFEDNHSNGEIGFGSTIFAVKPGDGSAREQAASCQKVLGGWANIANEYATKRYRSNLINWGMLPFIIPEGELPFKNLDYLYIPNIRKAVEDKQFEITAYVIKDGKAEEFKLGLGAMTDDEREIILKGCLINYYRG</sequence>
<comment type="similarity">
    <text evidence="2">Belongs to the aconitase/IPM isomerase family.</text>
</comment>
<evidence type="ECO:0000256" key="3">
    <source>
        <dbReference type="ARBA" id="ARBA00011245"/>
    </source>
</evidence>
<feature type="domain" description="Aconitase/3-isopropylmalate dehydratase large subunit alpha/beta/alpha" evidence="7">
    <location>
        <begin position="57"/>
        <end position="486"/>
    </location>
</feature>
<dbReference type="Gene3D" id="3.20.19.10">
    <property type="entry name" value="Aconitase, domain 4"/>
    <property type="match status" value="1"/>
</dbReference>
<evidence type="ECO:0000313" key="10">
    <source>
        <dbReference type="Proteomes" id="UP000004828"/>
    </source>
</evidence>
<dbReference type="Proteomes" id="UP000004828">
    <property type="component" value="Unassembled WGS sequence"/>
</dbReference>